<organism evidence="2 3">
    <name type="scientific">Dibothriocephalus latus</name>
    <name type="common">Fish tapeworm</name>
    <name type="synonym">Diphyllobothrium latum</name>
    <dbReference type="NCBI Taxonomy" id="60516"/>
    <lineage>
        <taxon>Eukaryota</taxon>
        <taxon>Metazoa</taxon>
        <taxon>Spiralia</taxon>
        <taxon>Lophotrochozoa</taxon>
        <taxon>Platyhelminthes</taxon>
        <taxon>Cestoda</taxon>
        <taxon>Eucestoda</taxon>
        <taxon>Diphyllobothriidea</taxon>
        <taxon>Diphyllobothriidae</taxon>
        <taxon>Dibothriocephalus</taxon>
    </lineage>
</organism>
<reference evidence="2 3" key="1">
    <citation type="submission" date="2018-11" db="EMBL/GenBank/DDBJ databases">
        <authorList>
            <consortium name="Pathogen Informatics"/>
        </authorList>
    </citation>
    <scope>NUCLEOTIDE SEQUENCE [LARGE SCALE GENOMIC DNA]</scope>
</reference>
<dbReference type="Pfam" id="PF12937">
    <property type="entry name" value="F-box-like"/>
    <property type="match status" value="1"/>
</dbReference>
<evidence type="ECO:0000313" key="2">
    <source>
        <dbReference type="EMBL" id="VDN12671.1"/>
    </source>
</evidence>
<proteinExistence type="predicted"/>
<dbReference type="AlphaFoldDB" id="A0A3P7M2X4"/>
<dbReference type="Gene3D" id="1.20.1280.50">
    <property type="match status" value="1"/>
</dbReference>
<dbReference type="InterPro" id="IPR036047">
    <property type="entry name" value="F-box-like_dom_sf"/>
</dbReference>
<evidence type="ECO:0000313" key="3">
    <source>
        <dbReference type="Proteomes" id="UP000281553"/>
    </source>
</evidence>
<dbReference type="OrthoDB" id="3219396at2759"/>
<keyword evidence="3" id="KW-1185">Reference proteome</keyword>
<evidence type="ECO:0000259" key="1">
    <source>
        <dbReference type="PROSITE" id="PS50181"/>
    </source>
</evidence>
<name>A0A3P7M2X4_DIBLA</name>
<dbReference type="Proteomes" id="UP000281553">
    <property type="component" value="Unassembled WGS sequence"/>
</dbReference>
<dbReference type="PROSITE" id="PS50181">
    <property type="entry name" value="FBOX"/>
    <property type="match status" value="1"/>
</dbReference>
<feature type="domain" description="F-box" evidence="1">
    <location>
        <begin position="106"/>
        <end position="152"/>
    </location>
</feature>
<gene>
    <name evidence="2" type="ORF">DILT_LOCUS8502</name>
</gene>
<protein>
    <recommendedName>
        <fullName evidence="1">F-box domain-containing protein</fullName>
    </recommendedName>
</protein>
<dbReference type="EMBL" id="UYRU01054471">
    <property type="protein sequence ID" value="VDN12671.1"/>
    <property type="molecule type" value="Genomic_DNA"/>
</dbReference>
<dbReference type="InterPro" id="IPR001810">
    <property type="entry name" value="F-box_dom"/>
</dbReference>
<sequence length="271" mass="31203">MTAAVRFYESPTFQYYEVFKDDTIAQFTAVAPSPHKDFYYLSVTKTKIIWRWWRITPRNEAAKFSPGEASDTYEEFLQDDKMQKEIKQILGKRTLDFCLNVAAGQLDFLPRMPPVILKRIAKMIKLEDLVNLECTCKRIAEVCNDESIWKRMYLQHHPGKLNDVIQELARIFGWKRVFFTSKLKLQMQIRRLRLEKVRGDEETNSIISASLSTSVEDDMSGEMPSILFAGGQNCACSKADNLARQKVIEISHRGSLTSAKTNQSSRGNPPY</sequence>
<accession>A0A3P7M2X4</accession>
<dbReference type="SUPFAM" id="SSF81383">
    <property type="entry name" value="F-box domain"/>
    <property type="match status" value="1"/>
</dbReference>